<dbReference type="InParanoid" id="A0A163KCQ7"/>
<feature type="transmembrane region" description="Helical" evidence="6">
    <location>
        <begin position="167"/>
        <end position="187"/>
    </location>
</feature>
<dbReference type="PANTHER" id="PTHR12570:SF86">
    <property type="entry name" value="ADR321CP"/>
    <property type="match status" value="1"/>
</dbReference>
<feature type="transmembrane region" description="Helical" evidence="6">
    <location>
        <begin position="317"/>
        <end position="339"/>
    </location>
</feature>
<evidence type="ECO:0000256" key="1">
    <source>
        <dbReference type="ARBA" id="ARBA00004141"/>
    </source>
</evidence>
<keyword evidence="3 6" id="KW-1133">Transmembrane helix</keyword>
<dbReference type="SUPFAM" id="SSF103481">
    <property type="entry name" value="Multidrug resistance efflux transporter EmrE"/>
    <property type="match status" value="1"/>
</dbReference>
<keyword evidence="2 6" id="KW-0812">Transmembrane</keyword>
<sequence length="420" mass="47178">MTFTSLLPFDQRTIMTFDDKNAYGQEFWIGIGVSVCTNLIQAFAMAFQRKSHVLNDQVYPVEARKPARQRPMWVAGFATYLTANIIGSVFSIGYLPIVILAPIGAMGLVFNAIAARIVLGDPFSKRSVIGTLLIVIGALLVGLFGVIPEPDHDIDDLIRLYKRPAFIAYFSVLETFIITTILVSHYAELIFDRMEKADFQDRGKWLGQWISPADFKMCIGISYGILAGNISSQSMLFAKSGIELIILTVVFKMNQLQYALTWILLIMMVVTAILQLYYLNKGLRLCDTIVLIPLSSCAFNVSCLFNGLVYYNQWSRLYWWQLFIVMIGVTITISGVLLLSWRAGWGVQVQEETVVQQEYNNHHLPQESHYAAIVNPDNHPDDDDNDSNEPGSSNRSEISSSATQRSTEKTPLLSKKQLSD</sequence>
<feature type="transmembrane region" description="Helical" evidence="6">
    <location>
        <begin position="72"/>
        <end position="93"/>
    </location>
</feature>
<comment type="subcellular location">
    <subcellularLocation>
        <location evidence="1">Membrane</location>
        <topology evidence="1">Multi-pass membrane protein</topology>
    </subcellularLocation>
</comment>
<dbReference type="AlphaFoldDB" id="A0A163KCQ7"/>
<name>A0A163KCQ7_ABSGL</name>
<dbReference type="OrthoDB" id="2504919at2759"/>
<feature type="transmembrane region" description="Helical" evidence="6">
    <location>
        <begin position="259"/>
        <end position="279"/>
    </location>
</feature>
<evidence type="ECO:0008006" key="9">
    <source>
        <dbReference type="Google" id="ProtNLM"/>
    </source>
</evidence>
<dbReference type="Pfam" id="PF05653">
    <property type="entry name" value="Mg_trans_NIPA"/>
    <property type="match status" value="2"/>
</dbReference>
<dbReference type="GO" id="GO:0015095">
    <property type="term" value="F:magnesium ion transmembrane transporter activity"/>
    <property type="evidence" value="ECO:0007669"/>
    <property type="project" value="InterPro"/>
</dbReference>
<dbReference type="OMA" id="KPAFIAY"/>
<dbReference type="Gene3D" id="1.10.3730.20">
    <property type="match status" value="1"/>
</dbReference>
<feature type="transmembrane region" description="Helical" evidence="6">
    <location>
        <begin position="128"/>
        <end position="147"/>
    </location>
</feature>
<feature type="transmembrane region" description="Helical" evidence="6">
    <location>
        <begin position="27"/>
        <end position="47"/>
    </location>
</feature>
<dbReference type="InterPro" id="IPR037185">
    <property type="entry name" value="EmrE-like"/>
</dbReference>
<gene>
    <name evidence="7" type="primary">ABSGL_12019.1 scaffold 12361</name>
</gene>
<accession>A0A163KCQ7</accession>
<evidence type="ECO:0000256" key="4">
    <source>
        <dbReference type="ARBA" id="ARBA00023136"/>
    </source>
</evidence>
<feature type="region of interest" description="Disordered" evidence="5">
    <location>
        <begin position="373"/>
        <end position="420"/>
    </location>
</feature>
<dbReference type="InterPro" id="IPR008521">
    <property type="entry name" value="Mg_trans_NIPA"/>
</dbReference>
<evidence type="ECO:0000256" key="5">
    <source>
        <dbReference type="SAM" id="MobiDB-lite"/>
    </source>
</evidence>
<evidence type="ECO:0000256" key="2">
    <source>
        <dbReference type="ARBA" id="ARBA00022692"/>
    </source>
</evidence>
<dbReference type="Proteomes" id="UP000078561">
    <property type="component" value="Unassembled WGS sequence"/>
</dbReference>
<reference evidence="7" key="1">
    <citation type="submission" date="2016-04" db="EMBL/GenBank/DDBJ databases">
        <authorList>
            <person name="Evans L.H."/>
            <person name="Alamgir A."/>
            <person name="Owens N."/>
            <person name="Weber N.D."/>
            <person name="Virtaneva K."/>
            <person name="Barbian K."/>
            <person name="Babar A."/>
            <person name="Rosenke K."/>
        </authorList>
    </citation>
    <scope>NUCLEOTIDE SEQUENCE [LARGE SCALE GENOMIC DNA]</scope>
    <source>
        <strain evidence="7">CBS 101.48</strain>
    </source>
</reference>
<feature type="transmembrane region" description="Helical" evidence="6">
    <location>
        <begin position="99"/>
        <end position="119"/>
    </location>
</feature>
<feature type="transmembrane region" description="Helical" evidence="6">
    <location>
        <begin position="291"/>
        <end position="311"/>
    </location>
</feature>
<organism evidence="7">
    <name type="scientific">Absidia glauca</name>
    <name type="common">Pin mould</name>
    <dbReference type="NCBI Taxonomy" id="4829"/>
    <lineage>
        <taxon>Eukaryota</taxon>
        <taxon>Fungi</taxon>
        <taxon>Fungi incertae sedis</taxon>
        <taxon>Mucoromycota</taxon>
        <taxon>Mucoromycotina</taxon>
        <taxon>Mucoromycetes</taxon>
        <taxon>Mucorales</taxon>
        <taxon>Cunninghamellaceae</taxon>
        <taxon>Absidia</taxon>
    </lineage>
</organism>
<dbReference type="EMBL" id="LT554490">
    <property type="protein sequence ID" value="SAM06143.1"/>
    <property type="molecule type" value="Genomic_DNA"/>
</dbReference>
<evidence type="ECO:0000256" key="3">
    <source>
        <dbReference type="ARBA" id="ARBA00022989"/>
    </source>
</evidence>
<keyword evidence="8" id="KW-1185">Reference proteome</keyword>
<feature type="compositionally biased region" description="Polar residues" evidence="5">
    <location>
        <begin position="395"/>
        <end position="405"/>
    </location>
</feature>
<keyword evidence="4 6" id="KW-0472">Membrane</keyword>
<evidence type="ECO:0000256" key="6">
    <source>
        <dbReference type="SAM" id="Phobius"/>
    </source>
</evidence>
<evidence type="ECO:0000313" key="8">
    <source>
        <dbReference type="Proteomes" id="UP000078561"/>
    </source>
</evidence>
<proteinExistence type="predicted"/>
<protein>
    <recommendedName>
        <fullName evidence="9">Magnesium transporter</fullName>
    </recommendedName>
</protein>
<evidence type="ECO:0000313" key="7">
    <source>
        <dbReference type="EMBL" id="SAM06143.1"/>
    </source>
</evidence>
<dbReference type="GO" id="GO:0016020">
    <property type="term" value="C:membrane"/>
    <property type="evidence" value="ECO:0007669"/>
    <property type="project" value="UniProtKB-SubCell"/>
</dbReference>
<dbReference type="PANTHER" id="PTHR12570">
    <property type="match status" value="1"/>
</dbReference>